<accession>A0A4Q1KW41</accession>
<dbReference type="PANTHER" id="PTHR43685">
    <property type="entry name" value="GLYCOSYLTRANSFERASE"/>
    <property type="match status" value="1"/>
</dbReference>
<dbReference type="PANTHER" id="PTHR43685:SF2">
    <property type="entry name" value="GLYCOSYLTRANSFERASE 2-LIKE DOMAIN-CONTAINING PROTEIN"/>
    <property type="match status" value="1"/>
</dbReference>
<dbReference type="RefSeq" id="WP_051702611.1">
    <property type="nucleotide sequence ID" value="NZ_JOFV01000002.1"/>
</dbReference>
<protein>
    <submittedName>
        <fullName evidence="3">Glycosyltransferase</fullName>
    </submittedName>
</protein>
<dbReference type="AlphaFoldDB" id="A0A4Q1KW41"/>
<evidence type="ECO:0000313" key="5">
    <source>
        <dbReference type="Proteomes" id="UP000290517"/>
    </source>
</evidence>
<dbReference type="InterPro" id="IPR050834">
    <property type="entry name" value="Glycosyltransf_2"/>
</dbReference>
<dbReference type="EMBL" id="SDJR01000003">
    <property type="protein sequence ID" value="RXR26730.1"/>
    <property type="molecule type" value="Genomic_DNA"/>
</dbReference>
<name>A0A4Q1KW41_9CELL</name>
<evidence type="ECO:0000259" key="1">
    <source>
        <dbReference type="Pfam" id="PF00535"/>
    </source>
</evidence>
<dbReference type="Proteomes" id="UP000290517">
    <property type="component" value="Unassembled WGS sequence"/>
</dbReference>
<dbReference type="STRING" id="1713.GCA_000718325_00488"/>
<keyword evidence="3" id="KW-0808">Transferase</keyword>
<evidence type="ECO:0000313" key="4">
    <source>
        <dbReference type="Proteomes" id="UP000289805"/>
    </source>
</evidence>
<dbReference type="InterPro" id="IPR029044">
    <property type="entry name" value="Nucleotide-diphossugar_trans"/>
</dbReference>
<dbReference type="Proteomes" id="UP000289805">
    <property type="component" value="Unassembled WGS sequence"/>
</dbReference>
<evidence type="ECO:0000313" key="2">
    <source>
        <dbReference type="EMBL" id="RXR26730.1"/>
    </source>
</evidence>
<gene>
    <name evidence="2" type="ORF">EQW73_04335</name>
    <name evidence="3" type="ORF">EQW78_07830</name>
</gene>
<dbReference type="SUPFAM" id="SSF53448">
    <property type="entry name" value="Nucleotide-diphospho-sugar transferases"/>
    <property type="match status" value="1"/>
</dbReference>
<feature type="domain" description="Glycosyltransferase 2-like" evidence="1">
    <location>
        <begin position="10"/>
        <end position="169"/>
    </location>
</feature>
<organism evidence="3 4">
    <name type="scientific">Oerskovia turbata</name>
    <dbReference type="NCBI Taxonomy" id="1713"/>
    <lineage>
        <taxon>Bacteria</taxon>
        <taxon>Bacillati</taxon>
        <taxon>Actinomycetota</taxon>
        <taxon>Actinomycetes</taxon>
        <taxon>Micrococcales</taxon>
        <taxon>Cellulomonadaceae</taxon>
        <taxon>Oerskovia</taxon>
    </lineage>
</organism>
<sequence>MSVAPPVVDVVVAVHDVRRRIDRGVGSLLQGTRTPVRVTVVAHGIASEQVSEALGASAADGRVRIVELDDGVRSPAGPFNHGLDLAEADWVSIMGSDDFLEPGALDAWVAHVRAHGTDYLIAPLRDQSGAVWRDPLTRPRRTGALDPAKDRLDYRAAPLGLVRRTYLEEVGVRLTEGLATGEDIELGLALLNKGGRVDHVPTLPAYVIGQDAPVRVTFAERSFADEMSALEHLTSVRWPLELPPAHRRAMAIKLWRLNVLPAVLLRPDADQWDVADREALARVARWLRSLSPDAERSLSRAEHRVVAVADGTDVSEVVAAVRAVGAAGPSDRAVAASLGHTLARDALLRRALRMRLGR</sequence>
<keyword evidence="5" id="KW-1185">Reference proteome</keyword>
<reference evidence="4 5" key="1">
    <citation type="submission" date="2019-01" db="EMBL/GenBank/DDBJ databases">
        <title>Oerskovia turbata Genome sequencing and assembly.</title>
        <authorList>
            <person name="Dou T."/>
        </authorList>
    </citation>
    <scope>NUCLEOTIDE SEQUENCE [LARGE SCALE GENOMIC DNA]</scope>
    <source>
        <strain evidence="3 4">JCM12123</strain>
        <strain evidence="2 5">JCM3160</strain>
    </source>
</reference>
<dbReference type="CDD" id="cd00761">
    <property type="entry name" value="Glyco_tranf_GTA_type"/>
    <property type="match status" value="1"/>
</dbReference>
<dbReference type="EMBL" id="SDJQ01000010">
    <property type="protein sequence ID" value="RXR34463.1"/>
    <property type="molecule type" value="Genomic_DNA"/>
</dbReference>
<dbReference type="InterPro" id="IPR001173">
    <property type="entry name" value="Glyco_trans_2-like"/>
</dbReference>
<dbReference type="Gene3D" id="3.90.550.10">
    <property type="entry name" value="Spore Coat Polysaccharide Biosynthesis Protein SpsA, Chain A"/>
    <property type="match status" value="1"/>
</dbReference>
<dbReference type="OrthoDB" id="3171021at2"/>
<evidence type="ECO:0000313" key="3">
    <source>
        <dbReference type="EMBL" id="RXR34463.1"/>
    </source>
</evidence>
<proteinExistence type="predicted"/>
<dbReference type="Pfam" id="PF00535">
    <property type="entry name" value="Glycos_transf_2"/>
    <property type="match status" value="1"/>
</dbReference>
<comment type="caution">
    <text evidence="3">The sequence shown here is derived from an EMBL/GenBank/DDBJ whole genome shotgun (WGS) entry which is preliminary data.</text>
</comment>
<dbReference type="GO" id="GO:0016740">
    <property type="term" value="F:transferase activity"/>
    <property type="evidence" value="ECO:0007669"/>
    <property type="project" value="UniProtKB-KW"/>
</dbReference>